<dbReference type="InterPro" id="IPR005119">
    <property type="entry name" value="LysR_subst-bd"/>
</dbReference>
<evidence type="ECO:0000313" key="7">
    <source>
        <dbReference type="Proteomes" id="UP000051446"/>
    </source>
</evidence>
<evidence type="ECO:0000259" key="5">
    <source>
        <dbReference type="PROSITE" id="PS50931"/>
    </source>
</evidence>
<keyword evidence="4" id="KW-0804">Transcription</keyword>
<dbReference type="SUPFAM" id="SSF53850">
    <property type="entry name" value="Periplasmic binding protein-like II"/>
    <property type="match status" value="1"/>
</dbReference>
<dbReference type="CDD" id="cd05466">
    <property type="entry name" value="PBP2_LTTR_substrate"/>
    <property type="match status" value="1"/>
</dbReference>
<feature type="domain" description="HTH lysR-type" evidence="5">
    <location>
        <begin position="2"/>
        <end position="59"/>
    </location>
</feature>
<dbReference type="SUPFAM" id="SSF46785">
    <property type="entry name" value="Winged helix' DNA-binding domain"/>
    <property type="match status" value="1"/>
</dbReference>
<dbReference type="PROSITE" id="PS50931">
    <property type="entry name" value="HTH_LYSR"/>
    <property type="match status" value="1"/>
</dbReference>
<keyword evidence="2" id="KW-0805">Transcription regulation</keyword>
<comment type="similarity">
    <text evidence="1">Belongs to the LysR transcriptional regulatory family.</text>
</comment>
<dbReference type="PATRIC" id="fig|75588.4.peg.4727"/>
<dbReference type="InterPro" id="IPR000847">
    <property type="entry name" value="LysR_HTH_N"/>
</dbReference>
<dbReference type="GO" id="GO:0000976">
    <property type="term" value="F:transcription cis-regulatory region binding"/>
    <property type="evidence" value="ECO:0007669"/>
    <property type="project" value="TreeGrafter"/>
</dbReference>
<dbReference type="PRINTS" id="PR00039">
    <property type="entry name" value="HTHLYSR"/>
</dbReference>
<dbReference type="AlphaFoldDB" id="A0A0R2YKI1"/>
<proteinExistence type="inferred from homology"/>
<dbReference type="Proteomes" id="UP000051446">
    <property type="component" value="Unassembled WGS sequence"/>
</dbReference>
<dbReference type="Gene3D" id="3.40.190.290">
    <property type="match status" value="1"/>
</dbReference>
<evidence type="ECO:0000256" key="1">
    <source>
        <dbReference type="ARBA" id="ARBA00009437"/>
    </source>
</evidence>
<protein>
    <submittedName>
        <fullName evidence="6">LysR family transcriptional regulator</fullName>
    </submittedName>
</protein>
<evidence type="ECO:0000313" key="6">
    <source>
        <dbReference type="EMBL" id="KRP45774.1"/>
    </source>
</evidence>
<dbReference type="FunFam" id="1.10.10.10:FF:000001">
    <property type="entry name" value="LysR family transcriptional regulator"/>
    <property type="match status" value="1"/>
</dbReference>
<dbReference type="RefSeq" id="WP_057012298.1">
    <property type="nucleotide sequence ID" value="NZ_JYLH01000006.1"/>
</dbReference>
<sequence length="306" mass="34518">MITLKQLEAIYWIVELGSFEAASIKLSMSQSAISKRVQELEDAFDVPIFDRSKRNARLTPKGEELFECAVEMLRQRDYLLDRISSKEALVRRYRLGVTELTALTWLPSLVEKIRAAYPKVALEPSIELSSELFKKLENDQLDLIIVPEIFSDARFASTQLDAVENVWMSAPDLYQENEPMQLQSLASYTVLTQGGSSGTGLIYERWLAEHDVRLNRTLTSNYLVAQVGLTISGVGISYLPKNCLASIIKQGRLKIIHTQPPLPHIRYAAVHRADRLQGLSLEIAHLARQCCDFSHLILDSSLGENE</sequence>
<gene>
    <name evidence="6" type="ORF">TU73_11605</name>
</gene>
<evidence type="ECO:0000256" key="3">
    <source>
        <dbReference type="ARBA" id="ARBA00023125"/>
    </source>
</evidence>
<dbReference type="InterPro" id="IPR036388">
    <property type="entry name" value="WH-like_DNA-bd_sf"/>
</dbReference>
<dbReference type="InterPro" id="IPR036390">
    <property type="entry name" value="WH_DNA-bd_sf"/>
</dbReference>
<dbReference type="PANTHER" id="PTHR30126">
    <property type="entry name" value="HTH-TYPE TRANSCRIPTIONAL REGULATOR"/>
    <property type="match status" value="1"/>
</dbReference>
<name>A0A0R2YKI1_9PSED</name>
<keyword evidence="3" id="KW-0238">DNA-binding</keyword>
<accession>A0A0R2YKI1</accession>
<comment type="caution">
    <text evidence="6">The sequence shown here is derived from an EMBL/GenBank/DDBJ whole genome shotgun (WGS) entry which is preliminary data.</text>
</comment>
<dbReference type="Pfam" id="PF03466">
    <property type="entry name" value="LysR_substrate"/>
    <property type="match status" value="1"/>
</dbReference>
<reference evidence="6 7" key="1">
    <citation type="submission" date="2015-02" db="EMBL/GenBank/DDBJ databases">
        <title>Pseudomonas helleri sp. nov. and Pseudomonas weihenstephanensis sp. nov., isolated from raw cows milk.</title>
        <authorList>
            <person name="von Neubeck M."/>
            <person name="Huptas C."/>
            <person name="Wenning M."/>
            <person name="Scherer S."/>
        </authorList>
    </citation>
    <scope>NUCLEOTIDE SEQUENCE [LARGE SCALE GENOMIC DNA]</scope>
    <source>
        <strain evidence="6 7">DSM 17149</strain>
    </source>
</reference>
<dbReference type="Gene3D" id="1.10.10.10">
    <property type="entry name" value="Winged helix-like DNA-binding domain superfamily/Winged helix DNA-binding domain"/>
    <property type="match status" value="1"/>
</dbReference>
<dbReference type="EMBL" id="JYLH01000006">
    <property type="protein sequence ID" value="KRP45774.1"/>
    <property type="molecule type" value="Genomic_DNA"/>
</dbReference>
<dbReference type="PANTHER" id="PTHR30126:SF40">
    <property type="entry name" value="HTH-TYPE TRANSCRIPTIONAL REGULATOR GLTR"/>
    <property type="match status" value="1"/>
</dbReference>
<evidence type="ECO:0000256" key="2">
    <source>
        <dbReference type="ARBA" id="ARBA00023015"/>
    </source>
</evidence>
<evidence type="ECO:0000256" key="4">
    <source>
        <dbReference type="ARBA" id="ARBA00023163"/>
    </source>
</evidence>
<organism evidence="6 7">
    <name type="scientific">Pseudomonas libanensis</name>
    <dbReference type="NCBI Taxonomy" id="75588"/>
    <lineage>
        <taxon>Bacteria</taxon>
        <taxon>Pseudomonadati</taxon>
        <taxon>Pseudomonadota</taxon>
        <taxon>Gammaproteobacteria</taxon>
        <taxon>Pseudomonadales</taxon>
        <taxon>Pseudomonadaceae</taxon>
        <taxon>Pseudomonas</taxon>
    </lineage>
</organism>
<dbReference type="GO" id="GO:0003700">
    <property type="term" value="F:DNA-binding transcription factor activity"/>
    <property type="evidence" value="ECO:0007669"/>
    <property type="project" value="InterPro"/>
</dbReference>
<dbReference type="Pfam" id="PF00126">
    <property type="entry name" value="HTH_1"/>
    <property type="match status" value="1"/>
</dbReference>